<dbReference type="RefSeq" id="WP_212596516.1">
    <property type="nucleotide sequence ID" value="NZ_CP073587.1"/>
</dbReference>
<keyword evidence="1" id="KW-0732">Signal</keyword>
<name>A0ABX7YZ31_9GAMM</name>
<protein>
    <submittedName>
        <fullName evidence="2">DUF3718 domain-containing protein</fullName>
    </submittedName>
</protein>
<organism evidence="2 3">
    <name type="scientific">Shewanella yunxiaonensis</name>
    <dbReference type="NCBI Taxonomy" id="2829809"/>
    <lineage>
        <taxon>Bacteria</taxon>
        <taxon>Pseudomonadati</taxon>
        <taxon>Pseudomonadota</taxon>
        <taxon>Gammaproteobacteria</taxon>
        <taxon>Alteromonadales</taxon>
        <taxon>Shewanellaceae</taxon>
        <taxon>Shewanella</taxon>
    </lineage>
</organism>
<evidence type="ECO:0000313" key="3">
    <source>
        <dbReference type="Proteomes" id="UP000679575"/>
    </source>
</evidence>
<accession>A0ABX7YZ31</accession>
<keyword evidence="3" id="KW-1185">Reference proteome</keyword>
<dbReference type="EMBL" id="CP073587">
    <property type="protein sequence ID" value="QUN07519.1"/>
    <property type="molecule type" value="Genomic_DNA"/>
</dbReference>
<dbReference type="Pfam" id="PF12514">
    <property type="entry name" value="DUF3718"/>
    <property type="match status" value="1"/>
</dbReference>
<dbReference type="Proteomes" id="UP000679575">
    <property type="component" value="Chromosome"/>
</dbReference>
<dbReference type="InterPro" id="IPR022193">
    <property type="entry name" value="DUF3718"/>
</dbReference>
<evidence type="ECO:0000256" key="1">
    <source>
        <dbReference type="SAM" id="SignalP"/>
    </source>
</evidence>
<proteinExistence type="predicted"/>
<reference evidence="2 3" key="1">
    <citation type="submission" date="2021-04" db="EMBL/GenBank/DDBJ databases">
        <title>Novel species identification of genus Shewanella.</title>
        <authorList>
            <person name="Liu G."/>
        </authorList>
    </citation>
    <scope>NUCLEOTIDE SEQUENCE [LARGE SCALE GENOMIC DNA]</scope>
    <source>
        <strain evidence="2 3">FJAT-54481</strain>
    </source>
</reference>
<feature type="chain" id="PRO_5046563020" evidence="1">
    <location>
        <begin position="26"/>
        <end position="137"/>
    </location>
</feature>
<gene>
    <name evidence="2" type="ORF">KDN34_03770</name>
</gene>
<sequence length="137" mass="14675">MRLFPVAIAALVAVSSISIPTPAKADDAAFIAGICDYVKSNDKNRLRKKLKENRVKLRNIYPGVVCDGTSLLRIAFQSKSEETGEYIAKRLSGNELQATESDGKTILQWAEANGFGSSIITSAIKERLGGAGGGEEE</sequence>
<evidence type="ECO:0000313" key="2">
    <source>
        <dbReference type="EMBL" id="QUN07519.1"/>
    </source>
</evidence>
<feature type="signal peptide" evidence="1">
    <location>
        <begin position="1"/>
        <end position="25"/>
    </location>
</feature>